<gene>
    <name evidence="1" type="ORF">AUK18_02420</name>
</gene>
<dbReference type="AlphaFoldDB" id="A0A1J5AXK7"/>
<name>A0A1J5AXK7_9BACT</name>
<evidence type="ECO:0008006" key="3">
    <source>
        <dbReference type="Google" id="ProtNLM"/>
    </source>
</evidence>
<proteinExistence type="predicted"/>
<dbReference type="Proteomes" id="UP000183605">
    <property type="component" value="Unassembled WGS sequence"/>
</dbReference>
<dbReference type="EMBL" id="MNXQ01000044">
    <property type="protein sequence ID" value="OIP03244.1"/>
    <property type="molecule type" value="Genomic_DNA"/>
</dbReference>
<reference evidence="1 2" key="1">
    <citation type="journal article" date="2016" name="Environ. Microbiol.">
        <title>Genomic resolution of a cold subsurface aquifer community provides metabolic insights for novel microbes adapted to high CO concentrations.</title>
        <authorList>
            <person name="Probst A.J."/>
            <person name="Castelle C.J."/>
            <person name="Singh A."/>
            <person name="Brown C.T."/>
            <person name="Anantharaman K."/>
            <person name="Sharon I."/>
            <person name="Hug L.A."/>
            <person name="Burstein D."/>
            <person name="Emerson J.B."/>
            <person name="Thomas B.C."/>
            <person name="Banfield J.F."/>
        </authorList>
    </citation>
    <scope>NUCLEOTIDE SEQUENCE [LARGE SCALE GENOMIC DNA]</scope>
    <source>
        <strain evidence="1">CG2_30_44_31</strain>
    </source>
</reference>
<organism evidence="1 2">
    <name type="scientific">Candidatus Beckwithbacteria bacterium CG2_30_44_31</name>
    <dbReference type="NCBI Taxonomy" id="1805035"/>
    <lineage>
        <taxon>Bacteria</taxon>
        <taxon>Candidatus Beckwithiibacteriota</taxon>
    </lineage>
</organism>
<evidence type="ECO:0000313" key="2">
    <source>
        <dbReference type="Proteomes" id="UP000183605"/>
    </source>
</evidence>
<dbReference type="SUPFAM" id="SSF53163">
    <property type="entry name" value="HybD-like"/>
    <property type="match status" value="1"/>
</dbReference>
<evidence type="ECO:0000313" key="1">
    <source>
        <dbReference type="EMBL" id="OIP03244.1"/>
    </source>
</evidence>
<dbReference type="Gene3D" id="3.40.50.1450">
    <property type="entry name" value="HybD-like"/>
    <property type="match status" value="1"/>
</dbReference>
<protein>
    <recommendedName>
        <fullName evidence="3">Hydrogenase maturation protease</fullName>
    </recommendedName>
</protein>
<accession>A0A1J5AXK7</accession>
<comment type="caution">
    <text evidence="1">The sequence shown here is derived from an EMBL/GenBank/DDBJ whole genome shotgun (WGS) entry which is preliminary data.</text>
</comment>
<sequence length="121" mass="13379">MKISVLGNPDLKEDNAGIKLIPSLKKKYPGAEIKIEDPSGGLEPPNQSGSGQAAEDWLIVDACEGIDKVTEFEDLDKFESLRRVSVHDYEVITELKLLKKLGKINKLKIIAAPIPKSVRRK</sequence>
<dbReference type="InterPro" id="IPR023430">
    <property type="entry name" value="Pept_HybD-like_dom_sf"/>
</dbReference>